<evidence type="ECO:0000313" key="3">
    <source>
        <dbReference type="Proteomes" id="UP001633002"/>
    </source>
</evidence>
<dbReference type="PANTHER" id="PTHR33067:SF31">
    <property type="entry name" value="RNA-DIRECTED DNA POLYMERASE"/>
    <property type="match status" value="1"/>
</dbReference>
<dbReference type="SUPFAM" id="SSF50630">
    <property type="entry name" value="Acid proteases"/>
    <property type="match status" value="1"/>
</dbReference>
<dbReference type="InterPro" id="IPR021109">
    <property type="entry name" value="Peptidase_aspartic_dom_sf"/>
</dbReference>
<dbReference type="AlphaFoldDB" id="A0ABD3H0U8"/>
<accession>A0ABD3H0U8</accession>
<comment type="caution">
    <text evidence="2">The sequence shown here is derived from an EMBL/GenBank/DDBJ whole genome shotgun (WGS) entry which is preliminary data.</text>
</comment>
<dbReference type="EMBL" id="JBJQOH010000006">
    <property type="protein sequence ID" value="KAL3685158.1"/>
    <property type="molecule type" value="Genomic_DNA"/>
</dbReference>
<sequence length="418" mass="45838">MVPAHRLRNEKKFPFLSSVDAGRDERGKFRNLLREAQQPPAQPQRNANVNFIAVVEEHQEEPHQVNHIANESVFVTTRSHSYRLPPVQEELPLSASESDEDYDVNHHPVPRACSTPGEEDPALQMYRTAVPLFNTLARQPPGNSLFEYDILADLANTKSNVSVKQLLEVSPICQTAMQHFLGKIMKNPVPPVRSHHRQPTPPPPTPATAVRTAASTTAPTPRTTASTSTSAPIVSPSVPSSATHPHTTIPAGPADPSTSTEARITPQPTSTVTTDDNVVSLHMIRHRDPVVLVTIDGNLIPDCRIDSGSSVNVITLDTMRALGLTNMMPTATVLRMADGRNIRPVGELKNVPTLIGEQTYLVNYIVMDMSHLAQFPVLLGVPWLIAADVHTSWRTGKLTFGPKKIQSAYVPKRPGKFF</sequence>
<protein>
    <submittedName>
        <fullName evidence="2">Uncharacterized protein</fullName>
    </submittedName>
</protein>
<dbReference type="Gene3D" id="2.40.70.10">
    <property type="entry name" value="Acid Proteases"/>
    <property type="match status" value="1"/>
</dbReference>
<reference evidence="2 3" key="1">
    <citation type="submission" date="2024-09" db="EMBL/GenBank/DDBJ databases">
        <title>Chromosome-scale assembly of Riccia sorocarpa.</title>
        <authorList>
            <person name="Paukszto L."/>
        </authorList>
    </citation>
    <scope>NUCLEOTIDE SEQUENCE [LARGE SCALE GENOMIC DNA]</scope>
    <source>
        <strain evidence="2">LP-2024</strain>
        <tissue evidence="2">Aerial parts of the thallus</tissue>
    </source>
</reference>
<keyword evidence="3" id="KW-1185">Reference proteome</keyword>
<dbReference type="Proteomes" id="UP001633002">
    <property type="component" value="Unassembled WGS sequence"/>
</dbReference>
<proteinExistence type="predicted"/>
<feature type="region of interest" description="Disordered" evidence="1">
    <location>
        <begin position="186"/>
        <end position="273"/>
    </location>
</feature>
<feature type="region of interest" description="Disordered" evidence="1">
    <location>
        <begin position="94"/>
        <end position="119"/>
    </location>
</feature>
<evidence type="ECO:0000313" key="2">
    <source>
        <dbReference type="EMBL" id="KAL3685158.1"/>
    </source>
</evidence>
<dbReference type="CDD" id="cd00303">
    <property type="entry name" value="retropepsin_like"/>
    <property type="match status" value="1"/>
</dbReference>
<dbReference type="PANTHER" id="PTHR33067">
    <property type="entry name" value="RNA-DIRECTED DNA POLYMERASE-RELATED"/>
    <property type="match status" value="1"/>
</dbReference>
<gene>
    <name evidence="2" type="ORF">R1sor_003180</name>
</gene>
<organism evidence="2 3">
    <name type="scientific">Riccia sorocarpa</name>
    <dbReference type="NCBI Taxonomy" id="122646"/>
    <lineage>
        <taxon>Eukaryota</taxon>
        <taxon>Viridiplantae</taxon>
        <taxon>Streptophyta</taxon>
        <taxon>Embryophyta</taxon>
        <taxon>Marchantiophyta</taxon>
        <taxon>Marchantiopsida</taxon>
        <taxon>Marchantiidae</taxon>
        <taxon>Marchantiales</taxon>
        <taxon>Ricciaceae</taxon>
        <taxon>Riccia</taxon>
    </lineage>
</organism>
<evidence type="ECO:0000256" key="1">
    <source>
        <dbReference type="SAM" id="MobiDB-lite"/>
    </source>
</evidence>
<feature type="compositionally biased region" description="Polar residues" evidence="1">
    <location>
        <begin position="256"/>
        <end position="268"/>
    </location>
</feature>
<feature type="compositionally biased region" description="Low complexity" evidence="1">
    <location>
        <begin position="207"/>
        <end position="243"/>
    </location>
</feature>
<name>A0ABD3H0U8_9MARC</name>